<feature type="compositionally biased region" description="Polar residues" evidence="1">
    <location>
        <begin position="407"/>
        <end position="420"/>
    </location>
</feature>
<evidence type="ECO:0000259" key="2">
    <source>
        <dbReference type="Pfam" id="PF14661"/>
    </source>
</evidence>
<dbReference type="Proteomes" id="UP000283841">
    <property type="component" value="Unassembled WGS sequence"/>
</dbReference>
<feature type="domain" description="HAUS augmin-like complex subunit 6 N-terminal" evidence="2">
    <location>
        <begin position="24"/>
        <end position="221"/>
    </location>
</feature>
<sequence>MQSSRPPGKARGIDWPTPSNLAVFVRNLKLLQLDQLPDWPDISVRSLSPSQQNQRQRIRGVEWGLYHLFAIWNPKETHSKLRPFFPPLEPLQSLNLRAALFRALSDVKKNGDLGREAILRKTMLDDCKGEKFEEILAVFSTAVLRKVLAARADLIANPVMRLATAKAIVPDDYQTMVPLILAHQWSLSTMSESQTRLQTNYERFTNLLKAKRDELVQRSGEKPKPRRKQGANYADLARELRENWLANEEWADALLDGGSQSSTDRFLELPFSEAWALANRGTADNQIHVPAGDLLADLESRLSRQQARLRKWREYRDSIQTPEDQVRIASNDCSKESPLVFREHQALTIASISKAMRQPSGSTTPGTACHSLLSSLNDSLAKLKGRVDLPNRPVPKRIPTPEEDYSDSASTMLSPISLGNNIPLPSPRISITSTERERGSAGPVEGINDAAPIDKEPSAAKHISTDTNVEDNSGAGTPEPEPESYPVSDMKPIAENHSNITTLVERTRKSMSLLPPPNTRPQAEPARRPRPSYPVNQFETRRKKSRSPPPEISRASTPRDELFDEDAEYSSVFKSRPRIATSPIFSPMVHVQPIDDTLADHPDDASDLSYGELDMQSSPLAARTRYA</sequence>
<dbReference type="AlphaFoldDB" id="A0A443HHX9"/>
<feature type="compositionally biased region" description="Polar residues" evidence="1">
    <location>
        <begin position="465"/>
        <end position="475"/>
    </location>
</feature>
<gene>
    <name evidence="3" type="ORF">C8Q69DRAFT_185101</name>
</gene>
<dbReference type="RefSeq" id="XP_028481086.1">
    <property type="nucleotide sequence ID" value="XM_028625916.1"/>
</dbReference>
<dbReference type="VEuPathDB" id="FungiDB:C8Q69DRAFT_185101"/>
<feature type="region of interest" description="Disordered" evidence="1">
    <location>
        <begin position="507"/>
        <end position="564"/>
    </location>
</feature>
<evidence type="ECO:0000256" key="1">
    <source>
        <dbReference type="SAM" id="MobiDB-lite"/>
    </source>
</evidence>
<accession>A0A443HHX9</accession>
<organism evidence="3 4">
    <name type="scientific">Byssochlamys spectabilis</name>
    <name type="common">Paecilomyces variotii</name>
    <dbReference type="NCBI Taxonomy" id="264951"/>
    <lineage>
        <taxon>Eukaryota</taxon>
        <taxon>Fungi</taxon>
        <taxon>Dikarya</taxon>
        <taxon>Ascomycota</taxon>
        <taxon>Pezizomycotina</taxon>
        <taxon>Eurotiomycetes</taxon>
        <taxon>Eurotiomycetidae</taxon>
        <taxon>Eurotiales</taxon>
        <taxon>Thermoascaceae</taxon>
        <taxon>Paecilomyces</taxon>
    </lineage>
</organism>
<dbReference type="InterPro" id="IPR028163">
    <property type="entry name" value="HAUS_6_N"/>
</dbReference>
<dbReference type="Pfam" id="PF14661">
    <property type="entry name" value="HAUS6_N"/>
    <property type="match status" value="1"/>
</dbReference>
<dbReference type="GeneID" id="39595193"/>
<reference evidence="3 4" key="1">
    <citation type="journal article" date="2018" name="Front. Microbiol.">
        <title>Genomic and genetic insights into a cosmopolitan fungus, Paecilomyces variotii (Eurotiales).</title>
        <authorList>
            <person name="Urquhart A.S."/>
            <person name="Mondo S.J."/>
            <person name="Makela M.R."/>
            <person name="Hane J.K."/>
            <person name="Wiebenga A."/>
            <person name="He G."/>
            <person name="Mihaltcheva S."/>
            <person name="Pangilinan J."/>
            <person name="Lipzen A."/>
            <person name="Barry K."/>
            <person name="de Vries R.P."/>
            <person name="Grigoriev I.V."/>
            <person name="Idnurm A."/>
        </authorList>
    </citation>
    <scope>NUCLEOTIDE SEQUENCE [LARGE SCALE GENOMIC DNA]</scope>
    <source>
        <strain evidence="3 4">CBS 101075</strain>
    </source>
</reference>
<protein>
    <submittedName>
        <fullName evidence="3">HAUS augmin-like complex subunit 6 N-terminus-domain-containing protein</fullName>
    </submittedName>
</protein>
<dbReference type="EMBL" id="RCNU01000020">
    <property type="protein sequence ID" value="RWQ91441.1"/>
    <property type="molecule type" value="Genomic_DNA"/>
</dbReference>
<comment type="caution">
    <text evidence="3">The sequence shown here is derived from an EMBL/GenBank/DDBJ whole genome shotgun (WGS) entry which is preliminary data.</text>
</comment>
<keyword evidence="4" id="KW-1185">Reference proteome</keyword>
<name>A0A443HHX9_BYSSP</name>
<feature type="region of interest" description="Disordered" evidence="1">
    <location>
        <begin position="595"/>
        <end position="627"/>
    </location>
</feature>
<evidence type="ECO:0000313" key="4">
    <source>
        <dbReference type="Proteomes" id="UP000283841"/>
    </source>
</evidence>
<feature type="region of interest" description="Disordered" evidence="1">
    <location>
        <begin position="384"/>
        <end position="492"/>
    </location>
</feature>
<proteinExistence type="predicted"/>
<evidence type="ECO:0000313" key="3">
    <source>
        <dbReference type="EMBL" id="RWQ91441.1"/>
    </source>
</evidence>
<dbReference type="STRING" id="264951.A0A443HHX9"/>